<comment type="similarity">
    <text evidence="1">Belongs to the glycosyl hydrolase 65 family.</text>
</comment>
<dbReference type="SUPFAM" id="SSF48208">
    <property type="entry name" value="Six-hairpin glycosidases"/>
    <property type="match status" value="1"/>
</dbReference>
<evidence type="ECO:0000313" key="6">
    <source>
        <dbReference type="Proteomes" id="UP000800984"/>
    </source>
</evidence>
<evidence type="ECO:0000313" key="5">
    <source>
        <dbReference type="EMBL" id="NHM02938.1"/>
    </source>
</evidence>
<dbReference type="Pfam" id="PF03633">
    <property type="entry name" value="Glyco_hydro_65C"/>
    <property type="match status" value="1"/>
</dbReference>
<dbReference type="PIRSF" id="PIRSF036289">
    <property type="entry name" value="Glycosyl_hydrolase_malt_phosph"/>
    <property type="match status" value="1"/>
</dbReference>
<feature type="domain" description="Glycoside hydrolase family 65 central catalytic" evidence="2">
    <location>
        <begin position="325"/>
        <end position="692"/>
    </location>
</feature>
<dbReference type="Gene3D" id="2.60.420.10">
    <property type="entry name" value="Maltose phosphorylase, domain 3"/>
    <property type="match status" value="1"/>
</dbReference>
<dbReference type="PANTHER" id="PTHR11051">
    <property type="entry name" value="GLYCOSYL HYDROLASE-RELATED"/>
    <property type="match status" value="1"/>
</dbReference>
<dbReference type="Proteomes" id="UP000800984">
    <property type="component" value="Unassembled WGS sequence"/>
</dbReference>
<evidence type="ECO:0000259" key="2">
    <source>
        <dbReference type="Pfam" id="PF03632"/>
    </source>
</evidence>
<evidence type="ECO:0000259" key="4">
    <source>
        <dbReference type="Pfam" id="PF03636"/>
    </source>
</evidence>
<dbReference type="InterPro" id="IPR011013">
    <property type="entry name" value="Gal_mutarotase_sf_dom"/>
</dbReference>
<dbReference type="InterPro" id="IPR008928">
    <property type="entry name" value="6-hairpin_glycosidase_sf"/>
</dbReference>
<dbReference type="Pfam" id="PF03632">
    <property type="entry name" value="Glyco_hydro_65m"/>
    <property type="match status" value="1"/>
</dbReference>
<sequence length="764" mass="87862">MNQDYIVPNNWSIIEEGFEADRVKSSESLFSIGNGAMGQRANFEEQYSGATFQGSYIAGVYYPDKTKVGWWKNGYPEYFAKVLNAPNWIGIHVEINGESLDLAKCKAITNFRRELNMQEGWYQRSFEATLQNEVEIAVHVTRFLSLDLDELGAIKYEVTPINSDAKVVFKPYVDAGIENEDTNWEEKFWETLEIKNEENSAFVVARTLKTKFTVATFMQNQIIVNNEIADVKPVEVTKEPSKITFSYEVAATQGQTVSIQKFGGYTISTNHKEEYLISAAKQVLAQATTLGFNALLDNQKLAWAKIWEMSDITIEGDTKAQQGIRFNIFQLNQTYLGKDSRLNIGPKGFTGEKYGGSTYWDTEAYCIPFYMATKDQNVARSLLEYRYNQLDKAIENAERNLGFKNGAALYPMVTMNGEECHNEWEITFEEIHRNGAIAFAIYNYHRFTGDYSYIPEKGLEVLIGIARFWHQRATFSSSKNQFVILGVTGPNEYENNVNNNWYTNYIAKWCINYACAQIEKVKSEYAADYERIMSKVNLNDAELQSWKNTADNMYFPFSEEYGVFLQQDGFLDKELVKVSDLDPSQRPINQKWSWDRILRSPYIKQADTLQGFYFFEEDFTKEALERHFDFYEPFTVHESSLSPCVHSIQAAALGRMEQAYTFYLRTSRLDLDDYNKEVHEGLHITSMAGTWMSIVEGFGGMRVKNNQLHFEPRIPEQWKGYSFKVNFRNAIVKVAVNHTETKVEVEGNQDVEIIINGAAQLVKN</sequence>
<dbReference type="InterPro" id="IPR037018">
    <property type="entry name" value="GH65_N"/>
</dbReference>
<dbReference type="GO" id="GO:0016787">
    <property type="term" value="F:hydrolase activity"/>
    <property type="evidence" value="ECO:0007669"/>
    <property type="project" value="UniProtKB-KW"/>
</dbReference>
<evidence type="ECO:0000256" key="1">
    <source>
        <dbReference type="ARBA" id="ARBA00006768"/>
    </source>
</evidence>
<dbReference type="SUPFAM" id="SSF74650">
    <property type="entry name" value="Galactose mutarotase-like"/>
    <property type="match status" value="1"/>
</dbReference>
<dbReference type="EMBL" id="JAAJBT010000010">
    <property type="protein sequence ID" value="NHM02938.1"/>
    <property type="molecule type" value="Genomic_DNA"/>
</dbReference>
<dbReference type="RefSeq" id="WP_166078080.1">
    <property type="nucleotide sequence ID" value="NZ_JAAJBT010000010.1"/>
</dbReference>
<dbReference type="Gene3D" id="2.70.98.40">
    <property type="entry name" value="Glycoside hydrolase, family 65, N-terminal domain"/>
    <property type="match status" value="1"/>
</dbReference>
<dbReference type="PANTHER" id="PTHR11051:SF14">
    <property type="entry name" value="MALTOSE PHOSPHORYLASE"/>
    <property type="match status" value="1"/>
</dbReference>
<feature type="domain" description="Glycoside hydrolase family 65 N-terminal" evidence="4">
    <location>
        <begin position="14"/>
        <end position="268"/>
    </location>
</feature>
<name>A0ABX0I9P6_9FLAO</name>
<proteinExistence type="inferred from homology"/>
<dbReference type="NCBIfam" id="NF010380">
    <property type="entry name" value="PRK13807.1"/>
    <property type="match status" value="1"/>
</dbReference>
<feature type="domain" description="Glycoside hydrolase family 65 C-terminal" evidence="3">
    <location>
        <begin position="701"/>
        <end position="758"/>
    </location>
</feature>
<evidence type="ECO:0000259" key="3">
    <source>
        <dbReference type="Pfam" id="PF03633"/>
    </source>
</evidence>
<organism evidence="5 6">
    <name type="scientific">Flavobacterium difficile</name>
    <dbReference type="NCBI Taxonomy" id="2709659"/>
    <lineage>
        <taxon>Bacteria</taxon>
        <taxon>Pseudomonadati</taxon>
        <taxon>Bacteroidota</taxon>
        <taxon>Flavobacteriia</taxon>
        <taxon>Flavobacteriales</taxon>
        <taxon>Flavobacteriaceae</taxon>
        <taxon>Flavobacterium</taxon>
    </lineage>
</organism>
<protein>
    <submittedName>
        <fullName evidence="5">Glycoside hydrolase family 65 protein</fullName>
    </submittedName>
</protein>
<dbReference type="InterPro" id="IPR005196">
    <property type="entry name" value="Glyco_hydro_65_N"/>
</dbReference>
<accession>A0ABX0I9P6</accession>
<dbReference type="InterPro" id="IPR012341">
    <property type="entry name" value="6hp_glycosidase-like_sf"/>
</dbReference>
<dbReference type="InterPro" id="IPR017045">
    <property type="entry name" value="Malt_Pase/Glycosyl_Hdrlase"/>
</dbReference>
<keyword evidence="6" id="KW-1185">Reference proteome</keyword>
<dbReference type="Gene3D" id="1.50.10.10">
    <property type="match status" value="1"/>
</dbReference>
<dbReference type="InterPro" id="IPR005195">
    <property type="entry name" value="Glyco_hydro_65_M"/>
</dbReference>
<dbReference type="InterPro" id="IPR005194">
    <property type="entry name" value="Glyco_hydro_65_C"/>
</dbReference>
<dbReference type="Pfam" id="PF03636">
    <property type="entry name" value="Glyco_hydro_65N"/>
    <property type="match status" value="1"/>
</dbReference>
<reference evidence="5 6" key="1">
    <citation type="submission" date="2020-02" db="EMBL/GenBank/DDBJ databases">
        <authorList>
            <person name="Chen W.-M."/>
        </authorList>
    </citation>
    <scope>NUCLEOTIDE SEQUENCE [LARGE SCALE GENOMIC DNA]</scope>
    <source>
        <strain evidence="5 6">KDG-16</strain>
    </source>
</reference>
<comment type="caution">
    <text evidence="5">The sequence shown here is derived from an EMBL/GenBank/DDBJ whole genome shotgun (WGS) entry which is preliminary data.</text>
</comment>
<keyword evidence="5" id="KW-0378">Hydrolase</keyword>
<gene>
    <name evidence="5" type="ORF">G4D72_12555</name>
</gene>